<keyword evidence="6" id="KW-1185">Reference proteome</keyword>
<feature type="transmembrane region" description="Helical" evidence="3">
    <location>
        <begin position="705"/>
        <end position="723"/>
    </location>
</feature>
<dbReference type="GO" id="GO:0022857">
    <property type="term" value="F:transmembrane transporter activity"/>
    <property type="evidence" value="ECO:0007669"/>
    <property type="project" value="InterPro"/>
</dbReference>
<feature type="transmembrane region" description="Helical" evidence="3">
    <location>
        <begin position="512"/>
        <end position="533"/>
    </location>
</feature>
<accession>A0A401GBK8</accession>
<feature type="region of interest" description="Disordered" evidence="2">
    <location>
        <begin position="1"/>
        <end position="216"/>
    </location>
</feature>
<sequence>MSYTNVPPRRSALARRSSAPRTSANSSRSPSRVRFQDEAASRSTDARGRFQSSPAPQDYEVPISREQARDSSGGSPPEWNFPVYQNDYPSDHPAGWSPTQDVEPSQPQRTAEHSRVSFSAPSRSIESRRGSDESESTLHDEPLADDSKYSLSSYRHPYEIRPPSDVYTGPQSSPRGATLRRKVSFADDENYYHEKGDEDEDDRDIEGGCDLGDRDDRQRGILSNLIDLYGLNQRSEDDADNDNYGTVRRRTPGTERPWHLRRVDSTASNNSQVIDPDDPTVTGERKNFLDDPEDIEKNCLRQMSYKARRKERMRIKIEFNITSVLNRQMFLMRLAKALMIFGAPSHRIESQLLSAARILEVDAEFIHIPGVIICSFGDQDTKTSEMHFVKCAGRLALGSLHEVHQIYRTVVHDEISAKKATEQLNVLLDSKPLYGAIFRSSLAFFISALICPLAFGGSFLDMWIAGAGATILSIMQIGVASKSQLYANVFEITVTIFISFLARGLSSIRSQIFCYTAISSAGIVGILPGYLILSSSLELASKNIVCGSVKMVYALIYTLFLGFGLQIGSDLYLLFDQGARHDLATLAARMTTAVTITGTFLADNATTTNATDGASALQGTFTFTNSTPYIVEHIITGCYRPPSFPWYLQPFPWWSQFIIVPTFSILSSLANLQPFWTVELVVMVVISCVSYAANKIANHFIFNRSDVVSAIGAFAVGLLGNIYSRRMGGTAFTSMVTGVLFLVPSGLSQAGGITAQGNGIDIGGAMISVTIGITVGLFMSQAIVYMFGSRKNAAIFSF</sequence>
<comment type="similarity">
    <text evidence="1">Belongs to the ThrE exporter (TC 2.A.79) family.</text>
</comment>
<feature type="transmembrane region" description="Helical" evidence="3">
    <location>
        <begin position="485"/>
        <end position="505"/>
    </location>
</feature>
<keyword evidence="3" id="KW-0812">Transmembrane</keyword>
<evidence type="ECO:0000259" key="4">
    <source>
        <dbReference type="Pfam" id="PF06738"/>
    </source>
</evidence>
<evidence type="ECO:0000256" key="3">
    <source>
        <dbReference type="SAM" id="Phobius"/>
    </source>
</evidence>
<dbReference type="InParanoid" id="A0A401GBK8"/>
<dbReference type="PANTHER" id="PTHR31082">
    <property type="entry name" value="PHEROMONE-REGULATED MEMBRANE PROTEIN 10"/>
    <property type="match status" value="1"/>
</dbReference>
<proteinExistence type="inferred from homology"/>
<keyword evidence="3" id="KW-0472">Membrane</keyword>
<organism evidence="5 6">
    <name type="scientific">Sparassis crispa</name>
    <dbReference type="NCBI Taxonomy" id="139825"/>
    <lineage>
        <taxon>Eukaryota</taxon>
        <taxon>Fungi</taxon>
        <taxon>Dikarya</taxon>
        <taxon>Basidiomycota</taxon>
        <taxon>Agaricomycotina</taxon>
        <taxon>Agaricomycetes</taxon>
        <taxon>Polyporales</taxon>
        <taxon>Sparassidaceae</taxon>
        <taxon>Sparassis</taxon>
    </lineage>
</organism>
<feature type="transmembrane region" description="Helical" evidence="3">
    <location>
        <begin position="675"/>
        <end position="693"/>
    </location>
</feature>
<evidence type="ECO:0000313" key="6">
    <source>
        <dbReference type="Proteomes" id="UP000287166"/>
    </source>
</evidence>
<feature type="transmembrane region" description="Helical" evidence="3">
    <location>
        <begin position="762"/>
        <end position="788"/>
    </location>
</feature>
<dbReference type="Proteomes" id="UP000287166">
    <property type="component" value="Unassembled WGS sequence"/>
</dbReference>
<feature type="domain" description="Threonine/serine exporter-like N-terminal" evidence="4">
    <location>
        <begin position="330"/>
        <end position="571"/>
    </location>
</feature>
<name>A0A401GBK8_9APHY</name>
<evidence type="ECO:0000313" key="5">
    <source>
        <dbReference type="EMBL" id="GBE79531.1"/>
    </source>
</evidence>
<dbReference type="RefSeq" id="XP_027610444.1">
    <property type="nucleotide sequence ID" value="XM_027754643.1"/>
</dbReference>
<dbReference type="FunCoup" id="A0A401GBK8">
    <property type="interactions" value="4"/>
</dbReference>
<gene>
    <name evidence="5" type="ORF">SCP_0207310</name>
</gene>
<dbReference type="EMBL" id="BFAD01000002">
    <property type="protein sequence ID" value="GBE79531.1"/>
    <property type="molecule type" value="Genomic_DNA"/>
</dbReference>
<dbReference type="Pfam" id="PF06738">
    <property type="entry name" value="ThrE"/>
    <property type="match status" value="1"/>
</dbReference>
<dbReference type="InterPro" id="IPR010619">
    <property type="entry name" value="ThrE-like_N"/>
</dbReference>
<dbReference type="InterPro" id="IPR051361">
    <property type="entry name" value="ThrE/Ser_Exporter"/>
</dbReference>
<protein>
    <submittedName>
        <fullName evidence="5">Pheromone-regulated membrane protein</fullName>
    </submittedName>
</protein>
<dbReference type="OrthoDB" id="413008at2759"/>
<dbReference type="STRING" id="139825.A0A401GBK8"/>
<feature type="transmembrane region" description="Helical" evidence="3">
    <location>
        <begin position="553"/>
        <end position="575"/>
    </location>
</feature>
<evidence type="ECO:0000256" key="1">
    <source>
        <dbReference type="ARBA" id="ARBA00034125"/>
    </source>
</evidence>
<feature type="compositionally biased region" description="Low complexity" evidence="2">
    <location>
        <begin position="7"/>
        <end position="33"/>
    </location>
</feature>
<feature type="compositionally biased region" description="Basic and acidic residues" evidence="2">
    <location>
        <begin position="34"/>
        <end position="48"/>
    </location>
</feature>
<evidence type="ECO:0000256" key="2">
    <source>
        <dbReference type="SAM" id="MobiDB-lite"/>
    </source>
</evidence>
<feature type="transmembrane region" description="Helical" evidence="3">
    <location>
        <begin position="433"/>
        <end position="455"/>
    </location>
</feature>
<feature type="compositionally biased region" description="Basic and acidic residues" evidence="2">
    <location>
        <begin position="125"/>
        <end position="148"/>
    </location>
</feature>
<feature type="transmembrane region" description="Helical" evidence="3">
    <location>
        <begin position="729"/>
        <end position="750"/>
    </location>
</feature>
<keyword evidence="3" id="KW-1133">Transmembrane helix</keyword>
<feature type="compositionally biased region" description="Polar residues" evidence="2">
    <location>
        <begin position="97"/>
        <end position="109"/>
    </location>
</feature>
<dbReference type="AlphaFoldDB" id="A0A401GBK8"/>
<reference evidence="5 6" key="1">
    <citation type="journal article" date="2018" name="Sci. Rep.">
        <title>Genome sequence of the cauliflower mushroom Sparassis crispa (Hanabiratake) and its association with beneficial usage.</title>
        <authorList>
            <person name="Kiyama R."/>
            <person name="Furutani Y."/>
            <person name="Kawaguchi K."/>
            <person name="Nakanishi T."/>
        </authorList>
    </citation>
    <scope>NUCLEOTIDE SEQUENCE [LARGE SCALE GENOMIC DNA]</scope>
</reference>
<dbReference type="PANTHER" id="PTHR31082:SF4">
    <property type="entry name" value="PHEROMONE-REGULATED MEMBRANE PROTEIN 10"/>
    <property type="match status" value="1"/>
</dbReference>
<comment type="caution">
    <text evidence="5">The sequence shown here is derived from an EMBL/GenBank/DDBJ whole genome shotgun (WGS) entry which is preliminary data.</text>
</comment>
<feature type="transmembrane region" description="Helical" evidence="3">
    <location>
        <begin position="651"/>
        <end position="669"/>
    </location>
</feature>
<dbReference type="GeneID" id="38776448"/>